<evidence type="ECO:0000313" key="4">
    <source>
        <dbReference type="EMBL" id="GFP39676.1"/>
    </source>
</evidence>
<dbReference type="EMBL" id="BLRW01000210">
    <property type="protein sequence ID" value="GFP23825.1"/>
    <property type="molecule type" value="Genomic_DNA"/>
</dbReference>
<comment type="caution">
    <text evidence="4">The sequence shown here is derived from an EMBL/GenBank/DDBJ whole genome shotgun (WGS) entry which is preliminary data.</text>
</comment>
<dbReference type="EMBL" id="BLRZ01000147">
    <property type="protein sequence ID" value="GFP31038.1"/>
    <property type="molecule type" value="Genomic_DNA"/>
</dbReference>
<dbReference type="CDD" id="cd22231">
    <property type="entry name" value="RHH_NikR_HicB-like"/>
    <property type="match status" value="1"/>
</dbReference>
<dbReference type="Proteomes" id="UP000569018">
    <property type="component" value="Unassembled WGS sequence"/>
</dbReference>
<evidence type="ECO:0000313" key="5">
    <source>
        <dbReference type="Proteomes" id="UP000569018"/>
    </source>
</evidence>
<feature type="domain" description="Ribbon-helix-helix protein CopG" evidence="1">
    <location>
        <begin position="3"/>
        <end position="42"/>
    </location>
</feature>
<dbReference type="EMBL" id="BLSD01000076">
    <property type="protein sequence ID" value="GFP39676.1"/>
    <property type="molecule type" value="Genomic_DNA"/>
</dbReference>
<evidence type="ECO:0000313" key="7">
    <source>
        <dbReference type="Proteomes" id="UP000588083"/>
    </source>
</evidence>
<sequence length="85" mass="9683">MERVMLTLPADLLQAVDTAARRLGQKRSQVVRQLLQDWLERQRQQEFEALLAEGYQAMAREAAGITSESVPLQATAAEGVWRWDE</sequence>
<dbReference type="InterPro" id="IPR002145">
    <property type="entry name" value="CopG"/>
</dbReference>
<evidence type="ECO:0000259" key="1">
    <source>
        <dbReference type="Pfam" id="PF01402"/>
    </source>
</evidence>
<evidence type="ECO:0000313" key="3">
    <source>
        <dbReference type="EMBL" id="GFP31038.1"/>
    </source>
</evidence>
<dbReference type="AlphaFoldDB" id="A0A6V8Q8A4"/>
<dbReference type="SUPFAM" id="SSF47598">
    <property type="entry name" value="Ribbon-helix-helix"/>
    <property type="match status" value="1"/>
</dbReference>
<dbReference type="InterPro" id="IPR013321">
    <property type="entry name" value="Arc_rbn_hlx_hlx"/>
</dbReference>
<name>A0A6V8Q8A4_9ACTN</name>
<dbReference type="GO" id="GO:0006355">
    <property type="term" value="P:regulation of DNA-templated transcription"/>
    <property type="evidence" value="ECO:0007669"/>
    <property type="project" value="InterPro"/>
</dbReference>
<proteinExistence type="predicted"/>
<keyword evidence="7" id="KW-1185">Reference proteome</keyword>
<dbReference type="Proteomes" id="UP000588083">
    <property type="component" value="Unassembled WGS sequence"/>
</dbReference>
<evidence type="ECO:0000313" key="6">
    <source>
        <dbReference type="Proteomes" id="UP000585609"/>
    </source>
</evidence>
<dbReference type="RefSeq" id="WP_176235861.1">
    <property type="nucleotide sequence ID" value="NZ_BLRZ01000147.1"/>
</dbReference>
<dbReference type="Pfam" id="PF01402">
    <property type="entry name" value="RHH_1"/>
    <property type="match status" value="1"/>
</dbReference>
<gene>
    <name evidence="2" type="ORF">HKBW3S09_01290</name>
    <name evidence="3" type="ORF">HKBW3S34_01957</name>
    <name evidence="4" type="ORF">HKBW3S47_01374</name>
</gene>
<evidence type="ECO:0000313" key="2">
    <source>
        <dbReference type="EMBL" id="GFP23825.1"/>
    </source>
</evidence>
<dbReference type="Proteomes" id="UP000585609">
    <property type="component" value="Unassembled WGS sequence"/>
</dbReference>
<dbReference type="InterPro" id="IPR010985">
    <property type="entry name" value="Ribbon_hlx_hlx"/>
</dbReference>
<accession>A0A6V8Q8A4</accession>
<reference evidence="5 6" key="1">
    <citation type="journal article" date="2020" name="Front. Microbiol.">
        <title>Single-cell genomics of novel Actinobacteria with the Wood-Ljungdahl pathway discovered in a serpentinizing system.</title>
        <authorList>
            <person name="Merino N."/>
            <person name="Kawai M."/>
            <person name="Boyd E.S."/>
            <person name="Colman D.R."/>
            <person name="McGlynn S.E."/>
            <person name="Nealson K.H."/>
            <person name="Kurokawa K."/>
            <person name="Hongoh Y."/>
        </authorList>
    </citation>
    <scope>NUCLEOTIDE SEQUENCE [LARGE SCALE GENOMIC DNA]</scope>
    <source>
        <strain evidence="2 6">S09_30</strain>
        <strain evidence="3 7">S34</strain>
        <strain evidence="4 5">S47</strain>
    </source>
</reference>
<protein>
    <recommendedName>
        <fullName evidence="1">Ribbon-helix-helix protein CopG domain-containing protein</fullName>
    </recommendedName>
</protein>
<organism evidence="4 5">
    <name type="scientific">Candidatus Hakubella thermalkaliphila</name>
    <dbReference type="NCBI Taxonomy" id="2754717"/>
    <lineage>
        <taxon>Bacteria</taxon>
        <taxon>Bacillati</taxon>
        <taxon>Actinomycetota</taxon>
        <taxon>Actinomycetota incertae sedis</taxon>
        <taxon>Candidatus Hakubellales</taxon>
        <taxon>Candidatus Hakubellaceae</taxon>
        <taxon>Candidatus Hakubella</taxon>
    </lineage>
</organism>
<dbReference type="Gene3D" id="1.10.1220.10">
    <property type="entry name" value="Met repressor-like"/>
    <property type="match status" value="1"/>
</dbReference>